<evidence type="ECO:0000313" key="4">
    <source>
        <dbReference type="Proteomes" id="UP000473525"/>
    </source>
</evidence>
<evidence type="ECO:0000256" key="2">
    <source>
        <dbReference type="SAM" id="Phobius"/>
    </source>
</evidence>
<evidence type="ECO:0000313" key="3">
    <source>
        <dbReference type="EMBL" id="MVQ48869.1"/>
    </source>
</evidence>
<feature type="region of interest" description="Disordered" evidence="1">
    <location>
        <begin position="61"/>
        <end position="81"/>
    </location>
</feature>
<evidence type="ECO:0000256" key="1">
    <source>
        <dbReference type="SAM" id="MobiDB-lite"/>
    </source>
</evidence>
<accession>A0A6L6XNL2</accession>
<keyword evidence="2" id="KW-0472">Membrane</keyword>
<dbReference type="RefSeq" id="WP_157341257.1">
    <property type="nucleotide sequence ID" value="NZ_WSEK01000004.1"/>
</dbReference>
<reference evidence="3 4" key="1">
    <citation type="submission" date="2019-12" db="EMBL/GenBank/DDBJ databases">
        <authorList>
            <person name="Huq M.A."/>
        </authorList>
    </citation>
    <scope>NUCLEOTIDE SEQUENCE [LARGE SCALE GENOMIC DNA]</scope>
    <source>
        <strain evidence="3 4">MAH-18</strain>
    </source>
</reference>
<protein>
    <recommendedName>
        <fullName evidence="5">PknH-like extracellular domain-containing protein</fullName>
    </recommendedName>
</protein>
<dbReference type="EMBL" id="WSEK01000004">
    <property type="protein sequence ID" value="MVQ48869.1"/>
    <property type="molecule type" value="Genomic_DNA"/>
</dbReference>
<dbReference type="Proteomes" id="UP000473525">
    <property type="component" value="Unassembled WGS sequence"/>
</dbReference>
<proteinExistence type="predicted"/>
<keyword evidence="2" id="KW-0812">Transmembrane</keyword>
<keyword evidence="2" id="KW-1133">Transmembrane helix</keyword>
<comment type="caution">
    <text evidence="3">The sequence shown here is derived from an EMBL/GenBank/DDBJ whole genome shotgun (WGS) entry which is preliminary data.</text>
</comment>
<organism evidence="3 4">
    <name type="scientific">Nocardioides agri</name>
    <dbReference type="NCBI Taxonomy" id="2682843"/>
    <lineage>
        <taxon>Bacteria</taxon>
        <taxon>Bacillati</taxon>
        <taxon>Actinomycetota</taxon>
        <taxon>Actinomycetes</taxon>
        <taxon>Propionibacteriales</taxon>
        <taxon>Nocardioidaceae</taxon>
        <taxon>Nocardioides</taxon>
    </lineage>
</organism>
<feature type="transmembrane region" description="Helical" evidence="2">
    <location>
        <begin position="37"/>
        <end position="58"/>
    </location>
</feature>
<name>A0A6L6XNL2_9ACTN</name>
<dbReference type="AlphaFoldDB" id="A0A6L6XNL2"/>
<keyword evidence="4" id="KW-1185">Reference proteome</keyword>
<evidence type="ECO:0008006" key="5">
    <source>
        <dbReference type="Google" id="ProtNLM"/>
    </source>
</evidence>
<sequence length="457" mass="47874">MPDPMDELEHFTTPGLTMTPLPAAEVRRRGTRMRRRNNALATLGGVAAVAIIATPIALAATGSDSSPTPAPPVASQPAGGWKQQIPADFGLADGWNPELEIGPDDRPITDDICSTPLEGEGVDRLAVGYVEPGTESSGNRALTLYTDQATATAQVDQIRSAVESCAQTHEGDVVVHDSELGTEQSLVFTARVLLEDGTPGGGSIYQVGRTGNAVFVEQVNGWPGDDGSAPGEVDRVREQAAPVVEQMCTFSVDGCGLAQPDASEAVEEPTGLTGAIPDTFPLEEGLPTDPQGGVGIEGPSHDLDLAPYNLENTLQACGIGPQNLPEPVDTLDAGYRSPAMGILRQLRTFESAADAEAYAEGVMAPFAACPEDADNRGVSKVYEVTGEDAGDQASSAVMRVEVDGEPGIGFQLVQVVRVGQAVLQTLVVNDGEQLEQTPDELRATYLEDSQSVIDAMR</sequence>
<gene>
    <name evidence="3" type="ORF">GON03_06715</name>
</gene>